<organism evidence="1">
    <name type="scientific">Physcomitrium patens</name>
    <name type="common">Spreading-leaved earth moss</name>
    <name type="synonym">Physcomitrella patens</name>
    <dbReference type="NCBI Taxonomy" id="3218"/>
    <lineage>
        <taxon>Eukaryota</taxon>
        <taxon>Viridiplantae</taxon>
        <taxon>Streptophyta</taxon>
        <taxon>Embryophyta</taxon>
        <taxon>Bryophyta</taxon>
        <taxon>Bryophytina</taxon>
        <taxon>Bryopsida</taxon>
        <taxon>Funariidae</taxon>
        <taxon>Funariales</taxon>
        <taxon>Funariaceae</taxon>
        <taxon>Physcomitrium</taxon>
    </lineage>
</organism>
<evidence type="ECO:0000313" key="2">
    <source>
        <dbReference type="EnsemblPlants" id="PAC:32965301.CDS.1"/>
    </source>
</evidence>
<gene>
    <name evidence="1" type="ORF">PHYPA_011596</name>
</gene>
<protein>
    <submittedName>
        <fullName evidence="1 2">Uncharacterized protein</fullName>
    </submittedName>
</protein>
<reference evidence="1 3" key="1">
    <citation type="journal article" date="2008" name="Science">
        <title>The Physcomitrella genome reveals evolutionary insights into the conquest of land by plants.</title>
        <authorList>
            <person name="Rensing S."/>
            <person name="Lang D."/>
            <person name="Zimmer A."/>
            <person name="Terry A."/>
            <person name="Salamov A."/>
            <person name="Shapiro H."/>
            <person name="Nishiyama T."/>
            <person name="Perroud P.-F."/>
            <person name="Lindquist E."/>
            <person name="Kamisugi Y."/>
            <person name="Tanahashi T."/>
            <person name="Sakakibara K."/>
            <person name="Fujita T."/>
            <person name="Oishi K."/>
            <person name="Shin-I T."/>
            <person name="Kuroki Y."/>
            <person name="Toyoda A."/>
            <person name="Suzuki Y."/>
            <person name="Hashimoto A."/>
            <person name="Yamaguchi K."/>
            <person name="Sugano A."/>
            <person name="Kohara Y."/>
            <person name="Fujiyama A."/>
            <person name="Anterola A."/>
            <person name="Aoki S."/>
            <person name="Ashton N."/>
            <person name="Barbazuk W.B."/>
            <person name="Barker E."/>
            <person name="Bennetzen J."/>
            <person name="Bezanilla M."/>
            <person name="Blankenship R."/>
            <person name="Cho S.H."/>
            <person name="Dutcher S."/>
            <person name="Estelle M."/>
            <person name="Fawcett J.A."/>
            <person name="Gundlach H."/>
            <person name="Hanada K."/>
            <person name="Heyl A."/>
            <person name="Hicks K.A."/>
            <person name="Hugh J."/>
            <person name="Lohr M."/>
            <person name="Mayer K."/>
            <person name="Melkozernov A."/>
            <person name="Murata T."/>
            <person name="Nelson D."/>
            <person name="Pils B."/>
            <person name="Prigge M."/>
            <person name="Reiss B."/>
            <person name="Renner T."/>
            <person name="Rombauts S."/>
            <person name="Rushton P."/>
            <person name="Sanderfoot A."/>
            <person name="Schween G."/>
            <person name="Shiu S.-H."/>
            <person name="Stueber K."/>
            <person name="Theodoulou F.L."/>
            <person name="Tu H."/>
            <person name="Van de Peer Y."/>
            <person name="Verrier P.J."/>
            <person name="Waters E."/>
            <person name="Wood A."/>
            <person name="Yang L."/>
            <person name="Cove D."/>
            <person name="Cuming A."/>
            <person name="Hasebe M."/>
            <person name="Lucas S."/>
            <person name="Mishler D.B."/>
            <person name="Reski R."/>
            <person name="Grigoriev I."/>
            <person name="Quatrano R.S."/>
            <person name="Boore J.L."/>
        </authorList>
    </citation>
    <scope>NUCLEOTIDE SEQUENCE [LARGE SCALE GENOMIC DNA]</scope>
    <source>
        <strain evidence="2 3">cv. Gransden 2004</strain>
    </source>
</reference>
<dbReference type="Gramene" id="Pp3c8_15700V3.1">
    <property type="protein sequence ID" value="PAC:32965301.CDS.1"/>
    <property type="gene ID" value="Pp3c8_15700"/>
</dbReference>
<sequence length="56" mass="6227">MFCSSCVVNSCAVFSRLRSRSSRASVIGVRDGLWFRVGVVRLCCSRSFIYDFVPSG</sequence>
<evidence type="ECO:0000313" key="3">
    <source>
        <dbReference type="Proteomes" id="UP000006727"/>
    </source>
</evidence>
<dbReference type="AlphaFoldDB" id="A0A2K1K7E0"/>
<evidence type="ECO:0000313" key="1">
    <source>
        <dbReference type="EMBL" id="PNR49700.1"/>
    </source>
</evidence>
<reference evidence="1 3" key="2">
    <citation type="journal article" date="2018" name="Plant J.">
        <title>The Physcomitrella patens chromosome-scale assembly reveals moss genome structure and evolution.</title>
        <authorList>
            <person name="Lang D."/>
            <person name="Ullrich K.K."/>
            <person name="Murat F."/>
            <person name="Fuchs J."/>
            <person name="Jenkins J."/>
            <person name="Haas F.B."/>
            <person name="Piednoel M."/>
            <person name="Gundlach H."/>
            <person name="Van Bel M."/>
            <person name="Meyberg R."/>
            <person name="Vives C."/>
            <person name="Morata J."/>
            <person name="Symeonidi A."/>
            <person name="Hiss M."/>
            <person name="Muchero W."/>
            <person name="Kamisugi Y."/>
            <person name="Saleh O."/>
            <person name="Blanc G."/>
            <person name="Decker E.L."/>
            <person name="van Gessel N."/>
            <person name="Grimwood J."/>
            <person name="Hayes R.D."/>
            <person name="Graham S.W."/>
            <person name="Gunter L.E."/>
            <person name="McDaniel S.F."/>
            <person name="Hoernstein S.N.W."/>
            <person name="Larsson A."/>
            <person name="Li F.W."/>
            <person name="Perroud P.F."/>
            <person name="Phillips J."/>
            <person name="Ranjan P."/>
            <person name="Rokshar D.S."/>
            <person name="Rothfels C.J."/>
            <person name="Schneider L."/>
            <person name="Shu S."/>
            <person name="Stevenson D.W."/>
            <person name="Thummler F."/>
            <person name="Tillich M."/>
            <person name="Villarreal Aguilar J.C."/>
            <person name="Widiez T."/>
            <person name="Wong G.K."/>
            <person name="Wymore A."/>
            <person name="Zhang Y."/>
            <person name="Zimmer A.D."/>
            <person name="Quatrano R.S."/>
            <person name="Mayer K.F.X."/>
            <person name="Goodstein D."/>
            <person name="Casacuberta J.M."/>
            <person name="Vandepoele K."/>
            <person name="Reski R."/>
            <person name="Cuming A.C."/>
            <person name="Tuskan G.A."/>
            <person name="Maumus F."/>
            <person name="Salse J."/>
            <person name="Schmutz J."/>
            <person name="Rensing S.A."/>
        </authorList>
    </citation>
    <scope>NUCLEOTIDE SEQUENCE [LARGE SCALE GENOMIC DNA]</scope>
    <source>
        <strain evidence="2 3">cv. Gransden 2004</strain>
    </source>
</reference>
<proteinExistence type="predicted"/>
<dbReference type="EMBL" id="ABEU02000008">
    <property type="protein sequence ID" value="PNR49700.1"/>
    <property type="molecule type" value="Genomic_DNA"/>
</dbReference>
<dbReference type="Proteomes" id="UP000006727">
    <property type="component" value="Chromosome 8"/>
</dbReference>
<accession>A0A2K1K7E0</accession>
<reference evidence="2" key="3">
    <citation type="submission" date="2020-12" db="UniProtKB">
        <authorList>
            <consortium name="EnsemblPlants"/>
        </authorList>
    </citation>
    <scope>IDENTIFICATION</scope>
</reference>
<name>A0A2K1K7E0_PHYPA</name>
<dbReference type="EnsemblPlants" id="Pp3c8_15700V3.1">
    <property type="protein sequence ID" value="PAC:32965301.CDS.1"/>
    <property type="gene ID" value="Pp3c8_15700"/>
</dbReference>
<keyword evidence="3" id="KW-1185">Reference proteome</keyword>